<evidence type="ECO:0000256" key="10">
    <source>
        <dbReference type="ARBA" id="ARBA00047913"/>
    </source>
</evidence>
<dbReference type="InterPro" id="IPR042114">
    <property type="entry name" value="GatB_C_1"/>
</dbReference>
<evidence type="ECO:0000256" key="1">
    <source>
        <dbReference type="ARBA" id="ARBA00005306"/>
    </source>
</evidence>
<comment type="caution">
    <text evidence="13">The sequence shown here is derived from an EMBL/GenBank/DDBJ whole genome shotgun (WGS) entry which is preliminary data.</text>
</comment>
<evidence type="ECO:0000256" key="2">
    <source>
        <dbReference type="ARBA" id="ARBA00011123"/>
    </source>
</evidence>
<dbReference type="GO" id="GO:0070681">
    <property type="term" value="P:glutaminyl-tRNAGln biosynthesis via transamidation"/>
    <property type="evidence" value="ECO:0007669"/>
    <property type="project" value="TreeGrafter"/>
</dbReference>
<comment type="subunit">
    <text evidence="2 11">Heterotrimer of A, B and C subunits.</text>
</comment>
<dbReference type="FunFam" id="1.10.10.410:FF:000001">
    <property type="entry name" value="Aspartyl/glutamyl-tRNA(Asn/Gln) amidotransferase subunit B"/>
    <property type="match status" value="1"/>
</dbReference>
<dbReference type="Gene3D" id="1.10.150.380">
    <property type="entry name" value="GatB domain, N-terminal subdomain"/>
    <property type="match status" value="1"/>
</dbReference>
<proteinExistence type="inferred from homology"/>
<keyword evidence="7 11" id="KW-0648">Protein biosynthesis</keyword>
<dbReference type="PANTHER" id="PTHR11659:SF0">
    <property type="entry name" value="GLUTAMYL-TRNA(GLN) AMIDOTRANSFERASE SUBUNIT B, MITOCHONDRIAL"/>
    <property type="match status" value="1"/>
</dbReference>
<evidence type="ECO:0000313" key="13">
    <source>
        <dbReference type="EMBL" id="MBB5058453.1"/>
    </source>
</evidence>
<dbReference type="RefSeq" id="WP_184218107.1">
    <property type="nucleotide sequence ID" value="NZ_JACHIP010000004.1"/>
</dbReference>
<comment type="similarity">
    <text evidence="1 11">Belongs to the GatB/GatE family. GatB subfamily.</text>
</comment>
<dbReference type="GO" id="GO:0005524">
    <property type="term" value="F:ATP binding"/>
    <property type="evidence" value="ECO:0007669"/>
    <property type="project" value="UniProtKB-KW"/>
</dbReference>
<dbReference type="EC" id="6.3.5.-" evidence="11"/>
<name>A0A7W7ZEX1_9BACT</name>
<dbReference type="GO" id="GO:0016740">
    <property type="term" value="F:transferase activity"/>
    <property type="evidence" value="ECO:0007669"/>
    <property type="project" value="UniProtKB-KW"/>
</dbReference>
<dbReference type="Pfam" id="PF02934">
    <property type="entry name" value="GatB_N"/>
    <property type="match status" value="1"/>
</dbReference>
<evidence type="ECO:0000256" key="5">
    <source>
        <dbReference type="ARBA" id="ARBA00022741"/>
    </source>
</evidence>
<comment type="catalytic activity">
    <reaction evidence="9 11">
        <text>L-aspartyl-tRNA(Asn) + L-glutamine + ATP + H2O = L-asparaginyl-tRNA(Asn) + L-glutamate + ADP + phosphate + 2 H(+)</text>
        <dbReference type="Rhea" id="RHEA:14513"/>
        <dbReference type="Rhea" id="RHEA-COMP:9674"/>
        <dbReference type="Rhea" id="RHEA-COMP:9677"/>
        <dbReference type="ChEBI" id="CHEBI:15377"/>
        <dbReference type="ChEBI" id="CHEBI:15378"/>
        <dbReference type="ChEBI" id="CHEBI:29985"/>
        <dbReference type="ChEBI" id="CHEBI:30616"/>
        <dbReference type="ChEBI" id="CHEBI:43474"/>
        <dbReference type="ChEBI" id="CHEBI:58359"/>
        <dbReference type="ChEBI" id="CHEBI:78515"/>
        <dbReference type="ChEBI" id="CHEBI:78516"/>
        <dbReference type="ChEBI" id="CHEBI:456216"/>
    </reaction>
</comment>
<dbReference type="InterPro" id="IPR017959">
    <property type="entry name" value="Asn/Gln-tRNA_amidoTrfase_suB/E"/>
</dbReference>
<dbReference type="SUPFAM" id="SSF55931">
    <property type="entry name" value="Glutamine synthetase/guanido kinase"/>
    <property type="match status" value="1"/>
</dbReference>
<dbReference type="SMART" id="SM00845">
    <property type="entry name" value="GatB_Yqey"/>
    <property type="match status" value="1"/>
</dbReference>
<evidence type="ECO:0000256" key="7">
    <source>
        <dbReference type="ARBA" id="ARBA00022917"/>
    </source>
</evidence>
<feature type="domain" description="Asn/Gln amidotransferase" evidence="12">
    <location>
        <begin position="343"/>
        <end position="490"/>
    </location>
</feature>
<dbReference type="GO" id="GO:0050567">
    <property type="term" value="F:glutaminyl-tRNA synthase (glutamine-hydrolyzing) activity"/>
    <property type="evidence" value="ECO:0007669"/>
    <property type="project" value="UniProtKB-UniRule"/>
</dbReference>
<dbReference type="InterPro" id="IPR014746">
    <property type="entry name" value="Gln_synth/guanido_kin_cat_dom"/>
</dbReference>
<dbReference type="InterPro" id="IPR006075">
    <property type="entry name" value="Asn/Gln-tRNA_Trfase_suB/E_cat"/>
</dbReference>
<dbReference type="Pfam" id="PF02637">
    <property type="entry name" value="GatB_Yqey"/>
    <property type="match status" value="1"/>
</dbReference>
<dbReference type="HAMAP" id="MF_00121">
    <property type="entry name" value="GatB"/>
    <property type="match status" value="1"/>
</dbReference>
<gene>
    <name evidence="11" type="primary">gatB</name>
    <name evidence="13" type="ORF">HDF16_003167</name>
</gene>
<keyword evidence="5 11" id="KW-0547">Nucleotide-binding</keyword>
<dbReference type="AlphaFoldDB" id="A0A7W7ZEX1"/>
<keyword evidence="6 11" id="KW-0067">ATP-binding</keyword>
<sequence length="496" mass="54507">MSTATLLSPEILAKYQPVIGLEVHVQLLTESKAFCGCVNKYGGDPNSHVCPTCLGLPGALPVLNRKAVEFAVLAARAINCEIRETSVFSRKNYFYPDSPKGYQISQFDKPIAENGWLDVPDATGASKRIGITRLHMEEDAGKSIHDGFADSVSKTYIDLNRCGTPLVEIVSEPDLRTADEVFEYLTKLKEILLYTGVSDCNMEEGSLRCDANVSVMLKGAKEYGTKAEVKNVNSFRYIRSAVEYEIERQIGVIEDGGRVVQESRLWNNAEGRTYSMRSKEAAHDYRYFPEPDLPPLVVGAAWQAEILKSMPELPEARRARMIADYEISAQDAATFTASAAFADQFEAAAKKARSPRRVASLLTSEITMRLRLAGLELDESPVSLAGIVMAADLAESGELSSKMLKQLFDTSFAESKDFPEIYERDKPKQISDTGAIEAMIDEVIAANPKQVEQYRGGKKTVAAFFVGNVMRVSKGQANPAILNELVTKKLDALGAL</sequence>
<dbReference type="SUPFAM" id="SSF89095">
    <property type="entry name" value="GatB/YqeY motif"/>
    <property type="match status" value="1"/>
</dbReference>
<dbReference type="PROSITE" id="PS01234">
    <property type="entry name" value="GATB"/>
    <property type="match status" value="1"/>
</dbReference>
<dbReference type="NCBIfam" id="TIGR00133">
    <property type="entry name" value="gatB"/>
    <property type="match status" value="1"/>
</dbReference>
<evidence type="ECO:0000256" key="8">
    <source>
        <dbReference type="ARBA" id="ARBA00024799"/>
    </source>
</evidence>
<comment type="function">
    <text evidence="8 11">Allows the formation of correctly charged Asn-tRNA(Asn) or Gln-tRNA(Gln) through the transamidation of misacylated Asp-tRNA(Asn) or Glu-tRNA(Gln) in organisms which lack either or both of asparaginyl-tRNA or glutaminyl-tRNA synthetases. The reaction takes place in the presence of glutamine and ATP through an activated phospho-Asp-tRNA(Asn) or phospho-Glu-tRNA(Gln).</text>
</comment>
<dbReference type="Proteomes" id="UP000540989">
    <property type="component" value="Unassembled WGS sequence"/>
</dbReference>
<comment type="catalytic activity">
    <reaction evidence="10 11">
        <text>L-glutamyl-tRNA(Gln) + L-glutamine + ATP + H2O = L-glutaminyl-tRNA(Gln) + L-glutamate + ADP + phosphate + H(+)</text>
        <dbReference type="Rhea" id="RHEA:17521"/>
        <dbReference type="Rhea" id="RHEA-COMP:9681"/>
        <dbReference type="Rhea" id="RHEA-COMP:9684"/>
        <dbReference type="ChEBI" id="CHEBI:15377"/>
        <dbReference type="ChEBI" id="CHEBI:15378"/>
        <dbReference type="ChEBI" id="CHEBI:29985"/>
        <dbReference type="ChEBI" id="CHEBI:30616"/>
        <dbReference type="ChEBI" id="CHEBI:43474"/>
        <dbReference type="ChEBI" id="CHEBI:58359"/>
        <dbReference type="ChEBI" id="CHEBI:78520"/>
        <dbReference type="ChEBI" id="CHEBI:78521"/>
        <dbReference type="ChEBI" id="CHEBI:456216"/>
    </reaction>
</comment>
<dbReference type="InterPro" id="IPR023168">
    <property type="entry name" value="GatB_Yqey_C_2"/>
</dbReference>
<evidence type="ECO:0000256" key="6">
    <source>
        <dbReference type="ARBA" id="ARBA00022840"/>
    </source>
</evidence>
<dbReference type="Gene3D" id="1.10.10.410">
    <property type="match status" value="1"/>
</dbReference>
<dbReference type="EMBL" id="JACHIP010000004">
    <property type="protein sequence ID" value="MBB5058453.1"/>
    <property type="molecule type" value="Genomic_DNA"/>
</dbReference>
<dbReference type="PANTHER" id="PTHR11659">
    <property type="entry name" value="GLUTAMYL-TRNA GLN AMIDOTRANSFERASE SUBUNIT B MITOCHONDRIAL AND PROKARYOTIC PET112-RELATED"/>
    <property type="match status" value="1"/>
</dbReference>
<evidence type="ECO:0000256" key="11">
    <source>
        <dbReference type="HAMAP-Rule" id="MF_00121"/>
    </source>
</evidence>
<accession>A0A7W7ZEX1</accession>
<evidence type="ECO:0000259" key="12">
    <source>
        <dbReference type="SMART" id="SM00845"/>
    </source>
</evidence>
<dbReference type="GO" id="GO:0006412">
    <property type="term" value="P:translation"/>
    <property type="evidence" value="ECO:0007669"/>
    <property type="project" value="UniProtKB-UniRule"/>
</dbReference>
<keyword evidence="14" id="KW-1185">Reference proteome</keyword>
<dbReference type="InterPro" id="IPR003789">
    <property type="entry name" value="Asn/Gln_tRNA_amidoTrase-B-like"/>
</dbReference>
<evidence type="ECO:0000256" key="3">
    <source>
        <dbReference type="ARBA" id="ARBA00016923"/>
    </source>
</evidence>
<protein>
    <recommendedName>
        <fullName evidence="3 11">Aspartyl/glutamyl-tRNA(Asn/Gln) amidotransferase subunit B</fullName>
        <shortName evidence="11">Asp/Glu-ADT subunit B</shortName>
        <ecNumber evidence="11">6.3.5.-</ecNumber>
    </recommendedName>
</protein>
<reference evidence="13 14" key="1">
    <citation type="submission" date="2020-08" db="EMBL/GenBank/DDBJ databases">
        <title>Genomic Encyclopedia of Type Strains, Phase IV (KMG-V): Genome sequencing to study the core and pangenomes of soil and plant-associated prokaryotes.</title>
        <authorList>
            <person name="Whitman W."/>
        </authorList>
    </citation>
    <scope>NUCLEOTIDE SEQUENCE [LARGE SCALE GENOMIC DNA]</scope>
    <source>
        <strain evidence="13 14">M8UP14</strain>
    </source>
</reference>
<organism evidence="13 14">
    <name type="scientific">Granulicella aggregans</name>
    <dbReference type="NCBI Taxonomy" id="474949"/>
    <lineage>
        <taxon>Bacteria</taxon>
        <taxon>Pseudomonadati</taxon>
        <taxon>Acidobacteriota</taxon>
        <taxon>Terriglobia</taxon>
        <taxon>Terriglobales</taxon>
        <taxon>Acidobacteriaceae</taxon>
        <taxon>Granulicella</taxon>
    </lineage>
</organism>
<keyword evidence="4 11" id="KW-0436">Ligase</keyword>
<keyword evidence="13" id="KW-0808">Transferase</keyword>
<evidence type="ECO:0000313" key="14">
    <source>
        <dbReference type="Proteomes" id="UP000540989"/>
    </source>
</evidence>
<dbReference type="InterPro" id="IPR018027">
    <property type="entry name" value="Asn/Gln_amidotransferase"/>
</dbReference>
<dbReference type="InterPro" id="IPR004413">
    <property type="entry name" value="GatB"/>
</dbReference>
<dbReference type="NCBIfam" id="NF004014">
    <property type="entry name" value="PRK05477.1-4"/>
    <property type="match status" value="1"/>
</dbReference>
<dbReference type="InterPro" id="IPR017958">
    <property type="entry name" value="Gln-tRNA_amidoTrfase_suB_CS"/>
</dbReference>
<evidence type="ECO:0000256" key="9">
    <source>
        <dbReference type="ARBA" id="ARBA00047380"/>
    </source>
</evidence>
<evidence type="ECO:0000256" key="4">
    <source>
        <dbReference type="ARBA" id="ARBA00022598"/>
    </source>
</evidence>
<dbReference type="NCBIfam" id="NF004012">
    <property type="entry name" value="PRK05477.1-2"/>
    <property type="match status" value="1"/>
</dbReference>